<evidence type="ECO:0000313" key="2">
    <source>
        <dbReference type="EMBL" id="EPQ60348.1"/>
    </source>
</evidence>
<dbReference type="GO" id="GO:0008033">
    <property type="term" value="P:tRNA processing"/>
    <property type="evidence" value="ECO:0007669"/>
    <property type="project" value="InterPro"/>
</dbReference>
<dbReference type="KEGG" id="gtr:GLOTRDRAFT_67890"/>
<evidence type="ECO:0000256" key="1">
    <source>
        <dbReference type="SAM" id="MobiDB-lite"/>
    </source>
</evidence>
<dbReference type="GO" id="GO:0034965">
    <property type="term" value="P:intronic box C/D snoRNA processing"/>
    <property type="evidence" value="ECO:0007669"/>
    <property type="project" value="TreeGrafter"/>
</dbReference>
<keyword evidence="3" id="KW-1185">Reference proteome</keyword>
<organism evidence="2 3">
    <name type="scientific">Gloeophyllum trabeum (strain ATCC 11539 / FP-39264 / Madison 617)</name>
    <name type="common">Brown rot fungus</name>
    <dbReference type="NCBI Taxonomy" id="670483"/>
    <lineage>
        <taxon>Eukaryota</taxon>
        <taxon>Fungi</taxon>
        <taxon>Dikarya</taxon>
        <taxon>Basidiomycota</taxon>
        <taxon>Agaricomycotina</taxon>
        <taxon>Agaricomycetes</taxon>
        <taxon>Gloeophyllales</taxon>
        <taxon>Gloeophyllaceae</taxon>
        <taxon>Gloeophyllum</taxon>
    </lineage>
</organism>
<sequence length="347" mass="37316">MSEKTAKTHTAVSNRARAKQALERKVVYKSVLDNPHRIQWPSIPMNIGNSLLSRVIALLDGVASYHLLRDQVNRARKKARRLNDGTSEGRPPKKAKKDGMHLLVADSNQGTDVTPGDSQDMSAKGQQEEVENQEVASPGPPAVLRFLTIGVNEVTKRLEAQAIASRQAVTSSNDGIAVTAATLPSPLRMILACSADIDPPILIGHLPGLVATCNSAARGPTLSTQGTPAPIKLVPLPKGAEYALSEALGLRRASVVAIDADAPGLSMLDDLIDQVPTLAASWLTPQSLVNPEQSLVPTHIKQLRTSAPKDIKAAKQKRAEGKAAAKERQRRRRKELSDRKTRLSITT</sequence>
<feature type="compositionally biased region" description="Basic and acidic residues" evidence="1">
    <location>
        <begin position="308"/>
        <end position="327"/>
    </location>
</feature>
<dbReference type="InterPro" id="IPR013241">
    <property type="entry name" value="RNase_P_Pop3"/>
</dbReference>
<dbReference type="EMBL" id="KB469296">
    <property type="protein sequence ID" value="EPQ60348.1"/>
    <property type="molecule type" value="Genomic_DNA"/>
</dbReference>
<protein>
    <submittedName>
        <fullName evidence="2">Uncharacterized protein</fullName>
    </submittedName>
</protein>
<dbReference type="Proteomes" id="UP000030669">
    <property type="component" value="Unassembled WGS sequence"/>
</dbReference>
<dbReference type="Gene3D" id="3.30.1330.30">
    <property type="match status" value="1"/>
</dbReference>
<feature type="region of interest" description="Disordered" evidence="1">
    <location>
        <begin position="308"/>
        <end position="347"/>
    </location>
</feature>
<dbReference type="RefSeq" id="XP_007860778.1">
    <property type="nucleotide sequence ID" value="XM_007862587.1"/>
</dbReference>
<dbReference type="AlphaFoldDB" id="S7QLP6"/>
<dbReference type="eggNOG" id="ENOG502S6UT">
    <property type="taxonomic scope" value="Eukaryota"/>
</dbReference>
<reference evidence="2 3" key="1">
    <citation type="journal article" date="2012" name="Science">
        <title>The Paleozoic origin of enzymatic lignin decomposition reconstructed from 31 fungal genomes.</title>
        <authorList>
            <person name="Floudas D."/>
            <person name="Binder M."/>
            <person name="Riley R."/>
            <person name="Barry K."/>
            <person name="Blanchette R.A."/>
            <person name="Henrissat B."/>
            <person name="Martinez A.T."/>
            <person name="Otillar R."/>
            <person name="Spatafora J.W."/>
            <person name="Yadav J.S."/>
            <person name="Aerts A."/>
            <person name="Benoit I."/>
            <person name="Boyd A."/>
            <person name="Carlson A."/>
            <person name="Copeland A."/>
            <person name="Coutinho P.M."/>
            <person name="de Vries R.P."/>
            <person name="Ferreira P."/>
            <person name="Findley K."/>
            <person name="Foster B."/>
            <person name="Gaskell J."/>
            <person name="Glotzer D."/>
            <person name="Gorecki P."/>
            <person name="Heitman J."/>
            <person name="Hesse C."/>
            <person name="Hori C."/>
            <person name="Igarashi K."/>
            <person name="Jurgens J.A."/>
            <person name="Kallen N."/>
            <person name="Kersten P."/>
            <person name="Kohler A."/>
            <person name="Kuees U."/>
            <person name="Kumar T.K.A."/>
            <person name="Kuo A."/>
            <person name="LaButti K."/>
            <person name="Larrondo L.F."/>
            <person name="Lindquist E."/>
            <person name="Ling A."/>
            <person name="Lombard V."/>
            <person name="Lucas S."/>
            <person name="Lundell T."/>
            <person name="Martin R."/>
            <person name="McLaughlin D.J."/>
            <person name="Morgenstern I."/>
            <person name="Morin E."/>
            <person name="Murat C."/>
            <person name="Nagy L.G."/>
            <person name="Nolan M."/>
            <person name="Ohm R.A."/>
            <person name="Patyshakuliyeva A."/>
            <person name="Rokas A."/>
            <person name="Ruiz-Duenas F.J."/>
            <person name="Sabat G."/>
            <person name="Salamov A."/>
            <person name="Samejima M."/>
            <person name="Schmutz J."/>
            <person name="Slot J.C."/>
            <person name="St John F."/>
            <person name="Stenlid J."/>
            <person name="Sun H."/>
            <person name="Sun S."/>
            <person name="Syed K."/>
            <person name="Tsang A."/>
            <person name="Wiebenga A."/>
            <person name="Young D."/>
            <person name="Pisabarro A."/>
            <person name="Eastwood D.C."/>
            <person name="Martin F."/>
            <person name="Cullen D."/>
            <person name="Grigoriev I.V."/>
            <person name="Hibbett D.S."/>
        </authorList>
    </citation>
    <scope>NUCLEOTIDE SEQUENCE [LARGE SCALE GENOMIC DNA]</scope>
    <source>
        <strain evidence="2 3">ATCC 11539</strain>
    </source>
</reference>
<dbReference type="Pfam" id="PF08228">
    <property type="entry name" value="RNase_P_pop3"/>
    <property type="match status" value="1"/>
</dbReference>
<gene>
    <name evidence="2" type="ORF">GLOTRDRAFT_67890</name>
</gene>
<dbReference type="PANTHER" id="PTHR28272">
    <property type="entry name" value="RIBONUCLEASES P/MRP PROTEIN SUBUNIT POP3"/>
    <property type="match status" value="1"/>
</dbReference>
<dbReference type="GO" id="GO:0004526">
    <property type="term" value="F:ribonuclease P activity"/>
    <property type="evidence" value="ECO:0007669"/>
    <property type="project" value="TreeGrafter"/>
</dbReference>
<feature type="compositionally biased region" description="Polar residues" evidence="1">
    <location>
        <begin position="106"/>
        <end position="125"/>
    </location>
</feature>
<accession>S7QLP6</accession>
<dbReference type="GeneID" id="19307835"/>
<dbReference type="PANTHER" id="PTHR28272:SF1">
    <property type="entry name" value="RIBONUCLEASES P_MRP PROTEIN SUBUNIT POP3"/>
    <property type="match status" value="1"/>
</dbReference>
<feature type="region of interest" description="Disordered" evidence="1">
    <location>
        <begin position="75"/>
        <end position="137"/>
    </location>
</feature>
<dbReference type="GO" id="GO:0005655">
    <property type="term" value="C:nucleolar ribonuclease P complex"/>
    <property type="evidence" value="ECO:0007669"/>
    <property type="project" value="TreeGrafter"/>
</dbReference>
<dbReference type="GO" id="GO:0000171">
    <property type="term" value="F:ribonuclease MRP activity"/>
    <property type="evidence" value="ECO:0007669"/>
    <property type="project" value="TreeGrafter"/>
</dbReference>
<name>S7QLP6_GLOTA</name>
<dbReference type="STRING" id="670483.S7QLP6"/>
<dbReference type="HOGENOM" id="CLU_047273_1_0_1"/>
<dbReference type="GO" id="GO:0005829">
    <property type="term" value="C:cytosol"/>
    <property type="evidence" value="ECO:0007669"/>
    <property type="project" value="TreeGrafter"/>
</dbReference>
<dbReference type="OMA" id="NPFRVQW"/>
<dbReference type="InterPro" id="IPR029064">
    <property type="entry name" value="Ribosomal_eL30-like_sf"/>
</dbReference>
<evidence type="ECO:0000313" key="3">
    <source>
        <dbReference type="Proteomes" id="UP000030669"/>
    </source>
</evidence>
<dbReference type="GO" id="GO:0006364">
    <property type="term" value="P:rRNA processing"/>
    <property type="evidence" value="ECO:0007669"/>
    <property type="project" value="InterPro"/>
</dbReference>
<dbReference type="GO" id="GO:0000172">
    <property type="term" value="C:ribonuclease MRP complex"/>
    <property type="evidence" value="ECO:0007669"/>
    <property type="project" value="TreeGrafter"/>
</dbReference>
<dbReference type="OrthoDB" id="20109at2759"/>
<proteinExistence type="predicted"/>